<dbReference type="RefSeq" id="WP_094764192.1">
    <property type="nucleotide sequence ID" value="NZ_FUKQ01000019.1"/>
</dbReference>
<keyword evidence="3" id="KW-0436">Ligase</keyword>
<protein>
    <submittedName>
        <fullName evidence="3">Acetyl-coenzyme A carboxyl transferase alpha chain / Acetyl-coenzyme A carboxyl transferase beta chain Propionyl-CoA carboxylase beta chain</fullName>
        <ecNumber evidence="3">6.4.1.2</ecNumber>
        <ecNumber evidence="3">6.4.1.3</ecNumber>
    </submittedName>
</protein>
<feature type="domain" description="CoA carboxyltransferase N-terminal" evidence="1">
    <location>
        <begin position="1"/>
        <end position="257"/>
    </location>
</feature>
<dbReference type="GO" id="GO:0004658">
    <property type="term" value="F:propionyl-CoA carboxylase activity"/>
    <property type="evidence" value="ECO:0007669"/>
    <property type="project" value="UniProtKB-EC"/>
</dbReference>
<dbReference type="GO" id="GO:0003989">
    <property type="term" value="F:acetyl-CoA carboxylase activity"/>
    <property type="evidence" value="ECO:0007669"/>
    <property type="project" value="UniProtKB-EC"/>
</dbReference>
<dbReference type="PROSITE" id="PS50980">
    <property type="entry name" value="COA_CT_NTER"/>
    <property type="match status" value="1"/>
</dbReference>
<proteinExistence type="predicted"/>
<evidence type="ECO:0000313" key="4">
    <source>
        <dbReference type="Proteomes" id="UP000188342"/>
    </source>
</evidence>
<dbReference type="InterPro" id="IPR034733">
    <property type="entry name" value="AcCoA_carboxyl_beta"/>
</dbReference>
<dbReference type="GO" id="GO:0016740">
    <property type="term" value="F:transferase activity"/>
    <property type="evidence" value="ECO:0007669"/>
    <property type="project" value="UniProtKB-KW"/>
</dbReference>
<name>A0A1R4J4Y9_9ACTN</name>
<dbReference type="InterPro" id="IPR011762">
    <property type="entry name" value="COA_CT_N"/>
</dbReference>
<dbReference type="InterPro" id="IPR051047">
    <property type="entry name" value="AccD/PCCB"/>
</dbReference>
<dbReference type="EMBL" id="FUKQ01000019">
    <property type="protein sequence ID" value="SJN27191.1"/>
    <property type="molecule type" value="Genomic_DNA"/>
</dbReference>
<dbReference type="InterPro" id="IPR011763">
    <property type="entry name" value="COA_CT_C"/>
</dbReference>
<evidence type="ECO:0000313" key="3">
    <source>
        <dbReference type="EMBL" id="SJN27191.1"/>
    </source>
</evidence>
<dbReference type="AlphaFoldDB" id="A0A1R4J4Y9"/>
<accession>A0A1R4J4Y9</accession>
<dbReference type="EC" id="6.4.1.2" evidence="3"/>
<feature type="domain" description="CoA carboxyltransferase C-terminal" evidence="2">
    <location>
        <begin position="261"/>
        <end position="507"/>
    </location>
</feature>
<organism evidence="3 4">
    <name type="scientific">Luteococcus japonicus LSP_Lj1</name>
    <dbReference type="NCBI Taxonomy" id="1255658"/>
    <lineage>
        <taxon>Bacteria</taxon>
        <taxon>Bacillati</taxon>
        <taxon>Actinomycetota</taxon>
        <taxon>Actinomycetes</taxon>
        <taxon>Propionibacteriales</taxon>
        <taxon>Propionibacteriaceae</taxon>
        <taxon>Luteococcus</taxon>
    </lineage>
</organism>
<keyword evidence="4" id="KW-1185">Reference proteome</keyword>
<dbReference type="OrthoDB" id="5240504at2"/>
<dbReference type="Pfam" id="PF01039">
    <property type="entry name" value="Carboxyl_trans"/>
    <property type="match status" value="1"/>
</dbReference>
<dbReference type="PANTHER" id="PTHR43842">
    <property type="entry name" value="PROPIONYL-COA CARBOXYLASE BETA CHAIN"/>
    <property type="match status" value="1"/>
</dbReference>
<dbReference type="Proteomes" id="UP000188342">
    <property type="component" value="Unassembled WGS sequence"/>
</dbReference>
<dbReference type="PANTHER" id="PTHR43842:SF2">
    <property type="entry name" value="PROPIONYL-COA CARBOXYLASE BETA CHAIN, MITOCHONDRIAL"/>
    <property type="match status" value="1"/>
</dbReference>
<dbReference type="FunFam" id="3.90.226.10:FF:000016">
    <property type="entry name" value="Propionyl-CoA carboxylase, beta subunit"/>
    <property type="match status" value="1"/>
</dbReference>
<reference evidence="3 4" key="1">
    <citation type="submission" date="2017-02" db="EMBL/GenBank/DDBJ databases">
        <authorList>
            <person name="Peterson S.W."/>
        </authorList>
    </citation>
    <scope>NUCLEOTIDE SEQUENCE [LARGE SCALE GENOMIC DNA]</scope>
    <source>
        <strain evidence="3 4">LSP_Lj1</strain>
    </source>
</reference>
<evidence type="ECO:0000259" key="1">
    <source>
        <dbReference type="PROSITE" id="PS50980"/>
    </source>
</evidence>
<keyword evidence="3" id="KW-0808">Transferase</keyword>
<dbReference type="EC" id="6.4.1.3" evidence="3"/>
<evidence type="ECO:0000259" key="2">
    <source>
        <dbReference type="PROSITE" id="PS50989"/>
    </source>
</evidence>
<dbReference type="PROSITE" id="PS50989">
    <property type="entry name" value="COA_CT_CTER"/>
    <property type="match status" value="1"/>
</dbReference>
<dbReference type="SUPFAM" id="SSF52096">
    <property type="entry name" value="ClpP/crotonase"/>
    <property type="match status" value="2"/>
</dbReference>
<dbReference type="InterPro" id="IPR029045">
    <property type="entry name" value="ClpP/crotonase-like_dom_sf"/>
</dbReference>
<gene>
    <name evidence="3" type="ORF">FM114_05560</name>
</gene>
<dbReference type="STRING" id="1255658.FM114_05560"/>
<sequence length="514" mass="55677">MTQRLDTLRQMREQALAGGGPKRIDAQHAKGKMTARERLSFLLDEASFQELGALATHHNTDFGMADQRFPGDGVITGFGKINGRRVAVFAQDFTVLGGSFSEVQAQKISRIQDLALESGIPLIGLNDSGGARVQEGVRSLAAYGEVFYRNVAASGVIPQISLILGPCAGGAVYSPALTDFTVMVETTSNMFLTGPEIIKAVTGEEVSSEDLGGAFVHNARSGVAQFNAANEQAAIEKCKLLLSYLPQNNTEDPPQVVPHDSPDRMDEALNSIIPEDDTAAYDMRDVLDAIFDAGSVMQVHEQWAGNAICAFARLDGHAAGIIANQPTVMSGCLDIDSSDKVSRHIRICDMFNIPIVTFVDCPGYLPGVQQEYAGVIRHGAKVIYSYCQATVPKLCVVTRKAIGGSYVALSSKQMGNDVAFAWPTAQIAVMGAEGAARLLNRREIAAAEDPKTVEQKFIDEYREKFFNPYRAADVGQIDEVIEPCETRPRLIRALEVLRTKVQTNIPKKHGLFPV</sequence>
<dbReference type="Gene3D" id="3.90.226.10">
    <property type="entry name" value="2-enoyl-CoA Hydratase, Chain A, domain 1"/>
    <property type="match status" value="2"/>
</dbReference>
<dbReference type="GO" id="GO:0009317">
    <property type="term" value="C:acetyl-CoA carboxylase complex"/>
    <property type="evidence" value="ECO:0007669"/>
    <property type="project" value="TreeGrafter"/>
</dbReference>